<dbReference type="GO" id="GO:0046921">
    <property type="term" value="F:alpha-(1-&gt;6)-fucosyltransferase activity"/>
    <property type="evidence" value="ECO:0007669"/>
    <property type="project" value="TreeGrafter"/>
</dbReference>
<proteinExistence type="predicted"/>
<dbReference type="PANTHER" id="PTHR13132">
    <property type="entry name" value="ALPHA- 1,6 -FUCOSYLTRANSFERASE"/>
    <property type="match status" value="1"/>
</dbReference>
<dbReference type="Gene3D" id="3.40.50.11350">
    <property type="match status" value="1"/>
</dbReference>
<dbReference type="RefSeq" id="XP_014154302.1">
    <property type="nucleotide sequence ID" value="XM_014298827.1"/>
</dbReference>
<dbReference type="Proteomes" id="UP000054560">
    <property type="component" value="Unassembled WGS sequence"/>
</dbReference>
<reference evidence="1 2" key="1">
    <citation type="submission" date="2011-02" db="EMBL/GenBank/DDBJ databases">
        <title>The Genome Sequence of Sphaeroforma arctica JP610.</title>
        <authorList>
            <consortium name="The Broad Institute Genome Sequencing Platform"/>
            <person name="Russ C."/>
            <person name="Cuomo C."/>
            <person name="Young S.K."/>
            <person name="Zeng Q."/>
            <person name="Gargeya S."/>
            <person name="Alvarado L."/>
            <person name="Berlin A."/>
            <person name="Chapman S.B."/>
            <person name="Chen Z."/>
            <person name="Freedman E."/>
            <person name="Gellesch M."/>
            <person name="Goldberg J."/>
            <person name="Griggs A."/>
            <person name="Gujja S."/>
            <person name="Heilman E."/>
            <person name="Heiman D."/>
            <person name="Howarth C."/>
            <person name="Mehta T."/>
            <person name="Neiman D."/>
            <person name="Pearson M."/>
            <person name="Roberts A."/>
            <person name="Saif S."/>
            <person name="Shea T."/>
            <person name="Shenoy N."/>
            <person name="Sisk P."/>
            <person name="Stolte C."/>
            <person name="Sykes S."/>
            <person name="White J."/>
            <person name="Yandava C."/>
            <person name="Burger G."/>
            <person name="Gray M.W."/>
            <person name="Holland P.W.H."/>
            <person name="King N."/>
            <person name="Lang F.B.F."/>
            <person name="Roger A.J."/>
            <person name="Ruiz-Trillo I."/>
            <person name="Haas B."/>
            <person name="Nusbaum C."/>
            <person name="Birren B."/>
        </authorList>
    </citation>
    <scope>NUCLEOTIDE SEQUENCE [LARGE SCALE GENOMIC DNA]</scope>
    <source>
        <strain evidence="1 2">JP610</strain>
    </source>
</reference>
<dbReference type="GeneID" id="25907747"/>
<evidence type="ECO:0000313" key="2">
    <source>
        <dbReference type="Proteomes" id="UP000054560"/>
    </source>
</evidence>
<evidence type="ECO:0008006" key="3">
    <source>
        <dbReference type="Google" id="ProtNLM"/>
    </source>
</evidence>
<dbReference type="GO" id="GO:0006487">
    <property type="term" value="P:protein N-linked glycosylation"/>
    <property type="evidence" value="ECO:0007669"/>
    <property type="project" value="TreeGrafter"/>
</dbReference>
<dbReference type="AlphaFoldDB" id="A0A0L0FU75"/>
<accession>A0A0L0FU75</accession>
<organism evidence="1 2">
    <name type="scientific">Sphaeroforma arctica JP610</name>
    <dbReference type="NCBI Taxonomy" id="667725"/>
    <lineage>
        <taxon>Eukaryota</taxon>
        <taxon>Ichthyosporea</taxon>
        <taxon>Ichthyophonida</taxon>
        <taxon>Sphaeroforma</taxon>
    </lineage>
</organism>
<name>A0A0L0FU75_9EUKA</name>
<gene>
    <name evidence="1" type="ORF">SARC_07243</name>
</gene>
<dbReference type="EMBL" id="KQ242157">
    <property type="protein sequence ID" value="KNC80400.1"/>
    <property type="molecule type" value="Genomic_DNA"/>
</dbReference>
<evidence type="ECO:0000313" key="1">
    <source>
        <dbReference type="EMBL" id="KNC80400.1"/>
    </source>
</evidence>
<dbReference type="OrthoDB" id="2014825at2759"/>
<keyword evidence="2" id="KW-1185">Reference proteome</keyword>
<dbReference type="eggNOG" id="ENOG502QSTM">
    <property type="taxonomic scope" value="Eukaryota"/>
</dbReference>
<dbReference type="PANTHER" id="PTHR13132:SF29">
    <property type="entry name" value="ALPHA-(1,6)-FUCOSYLTRANSFERASE"/>
    <property type="match status" value="1"/>
</dbReference>
<sequence length="497" mass="57188">MMRVFFKIKMIVQSSRKLLLRNKHKTTVAVFRHFRDARTGQYIYKILIAAACFLVVCSTLNPDILTTLGYYPTYINTGDAPTLKPESTQKWVESCRKLVLNADRACLNQHGFWDHYTVLEAGEDVSITARNAACRAAATIFKHQMCDLDCSKGWYFSVLNTGTGTGSRWHTYTRGILRALETDQFIRLWEGAGPFHFFTTDTCPEGSEGCYFSRSDRCITYDSKDNINNTHTDISTQQVTWNYQPPQSVSKRSLTKELGQSYMWLTSQVMFFLLQPLPFVSSWVDEFWRGDSQWRLSTGKISRHEPYITMHVRWGDKCGWGKEQGKEAQCVPFAKYMQAAENLRERNPDLKHIILSTEDSRALETLGDYTHRWIFSYTKTDRKGAELQSMMRSGNATDFQAHEVKNSLINFYLSAYAHAAVYTASSNWSRAFLRFSRALRGRIIDSVSMDDWDKDLVLEGIPSRLLAEINGRLGPEGERYCFDTREKCPPDLIEALR</sequence>
<protein>
    <recommendedName>
        <fullName evidence="3">GT23 domain-containing protein</fullName>
    </recommendedName>
</protein>